<feature type="compositionally biased region" description="Pro residues" evidence="1">
    <location>
        <begin position="409"/>
        <end position="427"/>
    </location>
</feature>
<evidence type="ECO:0000313" key="3">
    <source>
        <dbReference type="EMBL" id="KAL0637021.1"/>
    </source>
</evidence>
<sequence length="438" mass="49054">MMNKKLDRLKQWAGERMGGEVKTGASDEFKNLEMEMNLRHEGMEKLHKSMIVYVQSVSAKKEGDAKEKMLPIDGLAQAMITHGEEFESDSLFGSCLTKMGQANEKIARVQDAYVASASESWLESIERSLAQMKEYQAARRKLESRRLAYDATLSKMQKQKREDFRVEEELRAMRIKYEESNEDVHRRMGDIQDSEAESMADLGAFLDAELEYHDRCRDILMNVRRTWPAGPTTTKIKRTRSRSNTAHSFSGSGSGIREESPPPPVVERPSIRSRVTGGSPESHEKSGPYRLPTPDYRDDRLTHKPSFARTNTSPMPRHYDAPSSERMGRTNSDQGIPPPLPSQRSLRSVNTEVFADSTNSSVHSSPDKYTYDERDRERPASPSRSGGRAQSRGGSNNGSAGIGSVRKQAPPPPVSRGMKKPPPPPPMKKSALAALERS</sequence>
<dbReference type="Gene3D" id="1.20.1270.60">
    <property type="entry name" value="Arfaptin homology (AH) domain/BAR domain"/>
    <property type="match status" value="1"/>
</dbReference>
<dbReference type="CDD" id="cd07593">
    <property type="entry name" value="BAR_MUG137_fungi"/>
    <property type="match status" value="1"/>
</dbReference>
<dbReference type="EMBL" id="JBBBZM010000040">
    <property type="protein sequence ID" value="KAL0637021.1"/>
    <property type="molecule type" value="Genomic_DNA"/>
</dbReference>
<accession>A0ABR3GM85</accession>
<proteinExistence type="predicted"/>
<dbReference type="Proteomes" id="UP001447188">
    <property type="component" value="Unassembled WGS sequence"/>
</dbReference>
<dbReference type="InterPro" id="IPR027267">
    <property type="entry name" value="AH/BAR_dom_sf"/>
</dbReference>
<evidence type="ECO:0000313" key="4">
    <source>
        <dbReference type="Proteomes" id="UP001447188"/>
    </source>
</evidence>
<protein>
    <recommendedName>
        <fullName evidence="2">BAR domain-containing protein</fullName>
    </recommendedName>
</protein>
<name>A0ABR3GM85_9PEZI</name>
<evidence type="ECO:0000256" key="1">
    <source>
        <dbReference type="SAM" id="MobiDB-lite"/>
    </source>
</evidence>
<dbReference type="SUPFAM" id="SSF103657">
    <property type="entry name" value="BAR/IMD domain-like"/>
    <property type="match status" value="1"/>
</dbReference>
<organism evidence="3 4">
    <name type="scientific">Discina gigas</name>
    <dbReference type="NCBI Taxonomy" id="1032678"/>
    <lineage>
        <taxon>Eukaryota</taxon>
        <taxon>Fungi</taxon>
        <taxon>Dikarya</taxon>
        <taxon>Ascomycota</taxon>
        <taxon>Pezizomycotina</taxon>
        <taxon>Pezizomycetes</taxon>
        <taxon>Pezizales</taxon>
        <taxon>Discinaceae</taxon>
        <taxon>Discina</taxon>
    </lineage>
</organism>
<gene>
    <name evidence="3" type="ORF">Q9L58_004003</name>
</gene>
<dbReference type="PROSITE" id="PS51021">
    <property type="entry name" value="BAR"/>
    <property type="match status" value="1"/>
</dbReference>
<evidence type="ECO:0000259" key="2">
    <source>
        <dbReference type="PROSITE" id="PS51021"/>
    </source>
</evidence>
<dbReference type="SMART" id="SM00721">
    <property type="entry name" value="BAR"/>
    <property type="match status" value="1"/>
</dbReference>
<feature type="region of interest" description="Disordered" evidence="1">
    <location>
        <begin position="229"/>
        <end position="438"/>
    </location>
</feature>
<dbReference type="Pfam" id="PF03114">
    <property type="entry name" value="BAR"/>
    <property type="match status" value="1"/>
</dbReference>
<reference evidence="3 4" key="1">
    <citation type="submission" date="2024-02" db="EMBL/GenBank/DDBJ databases">
        <title>Discinaceae phylogenomics.</title>
        <authorList>
            <person name="Dirks A.C."/>
            <person name="James T.Y."/>
        </authorList>
    </citation>
    <scope>NUCLEOTIDE SEQUENCE [LARGE SCALE GENOMIC DNA]</scope>
    <source>
        <strain evidence="3 4">ACD0624</strain>
    </source>
</reference>
<feature type="compositionally biased region" description="Low complexity" evidence="1">
    <location>
        <begin position="380"/>
        <end position="404"/>
    </location>
</feature>
<feature type="compositionally biased region" description="Basic and acidic residues" evidence="1">
    <location>
        <begin position="365"/>
        <end position="379"/>
    </location>
</feature>
<dbReference type="InterPro" id="IPR004148">
    <property type="entry name" value="BAR_dom"/>
</dbReference>
<feature type="domain" description="BAR" evidence="2">
    <location>
        <begin position="14"/>
        <end position="236"/>
    </location>
</feature>
<keyword evidence="4" id="KW-1185">Reference proteome</keyword>
<comment type="caution">
    <text evidence="3">The sequence shown here is derived from an EMBL/GenBank/DDBJ whole genome shotgun (WGS) entry which is preliminary data.</text>
</comment>